<dbReference type="GeneID" id="95396635"/>
<proteinExistence type="predicted"/>
<feature type="domain" description="Zinc-ribbon 15" evidence="1">
    <location>
        <begin position="17"/>
        <end position="64"/>
    </location>
</feature>
<reference evidence="3" key="1">
    <citation type="journal article" date="2019" name="Int. J. Syst. Evol. Microbiol.">
        <title>The Global Catalogue of Microorganisms (GCM) 10K type strain sequencing project: providing services to taxonomists for standard genome sequencing and annotation.</title>
        <authorList>
            <consortium name="The Broad Institute Genomics Platform"/>
            <consortium name="The Broad Institute Genome Sequencing Center for Infectious Disease"/>
            <person name="Wu L."/>
            <person name="Ma J."/>
        </authorList>
    </citation>
    <scope>NUCLEOTIDE SEQUENCE [LARGE SCALE GENOMIC DNA]</scope>
    <source>
        <strain evidence="3">KCTC 12708</strain>
    </source>
</reference>
<evidence type="ECO:0000313" key="3">
    <source>
        <dbReference type="Proteomes" id="UP000615593"/>
    </source>
</evidence>
<dbReference type="Pfam" id="PF17032">
    <property type="entry name" value="Zn_ribbon_15"/>
    <property type="match status" value="1"/>
</dbReference>
<comment type="caution">
    <text evidence="2">The sequence shown here is derived from an EMBL/GenBank/DDBJ whole genome shotgun (WGS) entry which is preliminary data.</text>
</comment>
<gene>
    <name evidence="2" type="ORF">GCM10008088_23970</name>
</gene>
<evidence type="ECO:0000313" key="2">
    <source>
        <dbReference type="EMBL" id="GGZ61679.1"/>
    </source>
</evidence>
<dbReference type="Proteomes" id="UP000615593">
    <property type="component" value="Unassembled WGS sequence"/>
</dbReference>
<dbReference type="InterPro" id="IPR031493">
    <property type="entry name" value="Zinc_ribbon_15"/>
</dbReference>
<name>A0ABQ3C2J0_9FLAO</name>
<evidence type="ECO:0000259" key="1">
    <source>
        <dbReference type="Pfam" id="PF17032"/>
    </source>
</evidence>
<sequence>MVLEQHILKSVLSKQAVCPNCNEKGSIIISVFRKHAHIFWIPMFPIGKRGISQCQNCKNVLSTKEMPNSI</sequence>
<accession>A0ABQ3C2J0</accession>
<protein>
    <recommendedName>
        <fullName evidence="1">Zinc-ribbon 15 domain-containing protein</fullName>
    </recommendedName>
</protein>
<dbReference type="RefSeq" id="WP_156876813.1">
    <property type="nucleotide sequence ID" value="NZ_BMWY01000007.1"/>
</dbReference>
<organism evidence="2 3">
    <name type="scientific">Mesonia mobilis</name>
    <dbReference type="NCBI Taxonomy" id="369791"/>
    <lineage>
        <taxon>Bacteria</taxon>
        <taxon>Pseudomonadati</taxon>
        <taxon>Bacteroidota</taxon>
        <taxon>Flavobacteriia</taxon>
        <taxon>Flavobacteriales</taxon>
        <taxon>Flavobacteriaceae</taxon>
        <taxon>Mesonia</taxon>
    </lineage>
</organism>
<dbReference type="EMBL" id="BMWY01000007">
    <property type="protein sequence ID" value="GGZ61679.1"/>
    <property type="molecule type" value="Genomic_DNA"/>
</dbReference>
<keyword evidence="3" id="KW-1185">Reference proteome</keyword>